<comment type="caution">
    <text evidence="2">The sequence shown here is derived from an EMBL/GenBank/DDBJ whole genome shotgun (WGS) entry which is preliminary data.</text>
</comment>
<accession>A0AAJ0DZK3</accession>
<evidence type="ECO:0000313" key="2">
    <source>
        <dbReference type="EMBL" id="KAK1525953.1"/>
    </source>
</evidence>
<dbReference type="RefSeq" id="XP_060312806.1">
    <property type="nucleotide sequence ID" value="XM_060456532.1"/>
</dbReference>
<keyword evidence="1" id="KW-0472">Membrane</keyword>
<dbReference type="EMBL" id="MOOE01000008">
    <property type="protein sequence ID" value="KAK1525953.1"/>
    <property type="molecule type" value="Genomic_DNA"/>
</dbReference>
<proteinExistence type="predicted"/>
<dbReference type="AlphaFoldDB" id="A0AAJ0DZK3"/>
<name>A0AAJ0DZK3_9PEZI</name>
<evidence type="ECO:0000256" key="1">
    <source>
        <dbReference type="SAM" id="Phobius"/>
    </source>
</evidence>
<gene>
    <name evidence="2" type="ORF">CCOS01_08371</name>
</gene>
<keyword evidence="3" id="KW-1185">Reference proteome</keyword>
<dbReference type="Proteomes" id="UP001240678">
    <property type="component" value="Unassembled WGS sequence"/>
</dbReference>
<feature type="transmembrane region" description="Helical" evidence="1">
    <location>
        <begin position="12"/>
        <end position="32"/>
    </location>
</feature>
<reference evidence="2 3" key="1">
    <citation type="submission" date="2016-10" db="EMBL/GenBank/DDBJ databases">
        <title>The genome sequence of Colletotrichum fioriniae PJ7.</title>
        <authorList>
            <person name="Baroncelli R."/>
        </authorList>
    </citation>
    <scope>NUCLEOTIDE SEQUENCE [LARGE SCALE GENOMIC DNA]</scope>
    <source>
        <strain evidence="2 3">IMI 309622</strain>
    </source>
</reference>
<protein>
    <submittedName>
        <fullName evidence="2">Uncharacterized protein</fullName>
    </submittedName>
</protein>
<organism evidence="2 3">
    <name type="scientific">Colletotrichum costaricense</name>
    <dbReference type="NCBI Taxonomy" id="1209916"/>
    <lineage>
        <taxon>Eukaryota</taxon>
        <taxon>Fungi</taxon>
        <taxon>Dikarya</taxon>
        <taxon>Ascomycota</taxon>
        <taxon>Pezizomycotina</taxon>
        <taxon>Sordariomycetes</taxon>
        <taxon>Hypocreomycetidae</taxon>
        <taxon>Glomerellales</taxon>
        <taxon>Glomerellaceae</taxon>
        <taxon>Colletotrichum</taxon>
        <taxon>Colletotrichum acutatum species complex</taxon>
    </lineage>
</organism>
<keyword evidence="1" id="KW-0812">Transmembrane</keyword>
<keyword evidence="1" id="KW-1133">Transmembrane helix</keyword>
<dbReference type="GeneID" id="85340079"/>
<sequence>MDDGTLHVSVCAWGRSICLVCCGGVCACVVKVSHLFPKRTRHYYSTNFLFSLLAPA</sequence>
<evidence type="ECO:0000313" key="3">
    <source>
        <dbReference type="Proteomes" id="UP001240678"/>
    </source>
</evidence>